<protein>
    <submittedName>
        <fullName evidence="7">Uncharacterized protein</fullName>
    </submittedName>
</protein>
<dbReference type="GO" id="GO:0022857">
    <property type="term" value="F:transmembrane transporter activity"/>
    <property type="evidence" value="ECO:0007669"/>
    <property type="project" value="TreeGrafter"/>
</dbReference>
<reference evidence="8" key="1">
    <citation type="journal article" date="2015" name="PLoS Genet.">
        <title>The dynamic genome and transcriptome of the human fungal pathogen Blastomyces and close relative Emmonsia.</title>
        <authorList>
            <person name="Munoz J.F."/>
            <person name="Gauthier G.M."/>
            <person name="Desjardins C.A."/>
            <person name="Gallo J.E."/>
            <person name="Holder J."/>
            <person name="Sullivan T.D."/>
            <person name="Marty A.J."/>
            <person name="Carmen J.C."/>
            <person name="Chen Z."/>
            <person name="Ding L."/>
            <person name="Gujja S."/>
            <person name="Magrini V."/>
            <person name="Misas E."/>
            <person name="Mitreva M."/>
            <person name="Priest M."/>
            <person name="Saif S."/>
            <person name="Whiston E.A."/>
            <person name="Young S."/>
            <person name="Zeng Q."/>
            <person name="Goldman W.E."/>
            <person name="Mardis E.R."/>
            <person name="Taylor J.W."/>
            <person name="McEwen J.G."/>
            <person name="Clay O.K."/>
            <person name="Klein B.S."/>
            <person name="Cuomo C.A."/>
        </authorList>
    </citation>
    <scope>NUCLEOTIDE SEQUENCE [LARGE SCALE GENOMIC DNA]</scope>
    <source>
        <strain evidence="8">UAMH 139</strain>
    </source>
</reference>
<dbReference type="PANTHER" id="PTHR43791">
    <property type="entry name" value="PERMEASE-RELATED"/>
    <property type="match status" value="1"/>
</dbReference>
<evidence type="ECO:0000313" key="8">
    <source>
        <dbReference type="Proteomes" id="UP000053573"/>
    </source>
</evidence>
<evidence type="ECO:0000256" key="4">
    <source>
        <dbReference type="ARBA" id="ARBA00022989"/>
    </source>
</evidence>
<sequence>MVMGAERISRAPGADTKAQSGNAKIAGMDEDLQLHGMQYNVALMVLFVPYSLFEAPSNIVLMILRPWVSMDICDVVILGNSDAVNFKRLNMTRTHRTYLGFTRWSNWALLQGASLVLQRYAEFKLCQRRLSRWLLMLYELRRNLPPDS</sequence>
<evidence type="ECO:0000256" key="2">
    <source>
        <dbReference type="ARBA" id="ARBA00022448"/>
    </source>
</evidence>
<dbReference type="AlphaFoldDB" id="A0A0H1B928"/>
<evidence type="ECO:0000256" key="3">
    <source>
        <dbReference type="ARBA" id="ARBA00022692"/>
    </source>
</evidence>
<keyword evidence="3" id="KW-0812">Transmembrane</keyword>
<evidence type="ECO:0000256" key="1">
    <source>
        <dbReference type="ARBA" id="ARBA00004141"/>
    </source>
</evidence>
<dbReference type="PANTHER" id="PTHR43791:SF36">
    <property type="entry name" value="TRANSPORTER, PUTATIVE (AFU_ORTHOLOGUE AFUA_6G08340)-RELATED"/>
    <property type="match status" value="1"/>
</dbReference>
<name>A0A0H1B928_9EURO</name>
<keyword evidence="5" id="KW-0472">Membrane</keyword>
<comment type="subcellular location">
    <subcellularLocation>
        <location evidence="1">Membrane</location>
        <topology evidence="1">Multi-pass membrane protein</topology>
    </subcellularLocation>
</comment>
<dbReference type="EMBL" id="LDEV01002795">
    <property type="protein sequence ID" value="KLJ07598.1"/>
    <property type="molecule type" value="Genomic_DNA"/>
</dbReference>
<keyword evidence="2" id="KW-0813">Transport</keyword>
<dbReference type="OrthoDB" id="2962993at2759"/>
<dbReference type="GO" id="GO:0016020">
    <property type="term" value="C:membrane"/>
    <property type="evidence" value="ECO:0007669"/>
    <property type="project" value="UniProtKB-SubCell"/>
</dbReference>
<accession>A0A0H1B928</accession>
<feature type="region of interest" description="Disordered" evidence="6">
    <location>
        <begin position="1"/>
        <end position="20"/>
    </location>
</feature>
<evidence type="ECO:0000256" key="5">
    <source>
        <dbReference type="ARBA" id="ARBA00023136"/>
    </source>
</evidence>
<organism evidence="7 8">
    <name type="scientific">Blastomyces silverae</name>
    <dbReference type="NCBI Taxonomy" id="2060906"/>
    <lineage>
        <taxon>Eukaryota</taxon>
        <taxon>Fungi</taxon>
        <taxon>Dikarya</taxon>
        <taxon>Ascomycota</taxon>
        <taxon>Pezizomycotina</taxon>
        <taxon>Eurotiomycetes</taxon>
        <taxon>Eurotiomycetidae</taxon>
        <taxon>Onygenales</taxon>
        <taxon>Ajellomycetaceae</taxon>
        <taxon>Blastomyces</taxon>
    </lineage>
</organism>
<dbReference type="STRING" id="2060906.A0A0H1B928"/>
<gene>
    <name evidence="7" type="ORF">EMPG_16921</name>
</gene>
<evidence type="ECO:0000256" key="6">
    <source>
        <dbReference type="SAM" id="MobiDB-lite"/>
    </source>
</evidence>
<evidence type="ECO:0000313" key="7">
    <source>
        <dbReference type="EMBL" id="KLJ07598.1"/>
    </source>
</evidence>
<dbReference type="Proteomes" id="UP000053573">
    <property type="component" value="Unassembled WGS sequence"/>
</dbReference>
<keyword evidence="4" id="KW-1133">Transmembrane helix</keyword>
<proteinExistence type="predicted"/>
<comment type="caution">
    <text evidence="7">The sequence shown here is derived from an EMBL/GenBank/DDBJ whole genome shotgun (WGS) entry which is preliminary data.</text>
</comment>
<keyword evidence="8" id="KW-1185">Reference proteome</keyword>